<reference evidence="1 2" key="1">
    <citation type="journal article" date="2016" name="Mol. Biol. Evol.">
        <title>Comparative Genomics of Early-Diverging Mushroom-Forming Fungi Provides Insights into the Origins of Lignocellulose Decay Capabilities.</title>
        <authorList>
            <person name="Nagy L.G."/>
            <person name="Riley R."/>
            <person name="Tritt A."/>
            <person name="Adam C."/>
            <person name="Daum C."/>
            <person name="Floudas D."/>
            <person name="Sun H."/>
            <person name="Yadav J.S."/>
            <person name="Pangilinan J."/>
            <person name="Larsson K.H."/>
            <person name="Matsuura K."/>
            <person name="Barry K."/>
            <person name="Labutti K."/>
            <person name="Kuo R."/>
            <person name="Ohm R.A."/>
            <person name="Bhattacharya S.S."/>
            <person name="Shirouzu T."/>
            <person name="Yoshinaga Y."/>
            <person name="Martin F.M."/>
            <person name="Grigoriev I.V."/>
            <person name="Hibbett D.S."/>
        </authorList>
    </citation>
    <scope>NUCLEOTIDE SEQUENCE [LARGE SCALE GENOMIC DNA]</scope>
    <source>
        <strain evidence="1 2">HHB12029</strain>
    </source>
</reference>
<dbReference type="InParanoid" id="A0A165LB86"/>
<proteinExistence type="predicted"/>
<dbReference type="STRING" id="1314781.A0A165LB86"/>
<dbReference type="SUPFAM" id="SSF52047">
    <property type="entry name" value="RNI-like"/>
    <property type="match status" value="1"/>
</dbReference>
<gene>
    <name evidence="1" type="ORF">EXIGLDRAFT_812034</name>
</gene>
<dbReference type="AlphaFoldDB" id="A0A165LB86"/>
<dbReference type="EMBL" id="KV425928">
    <property type="protein sequence ID" value="KZV97630.1"/>
    <property type="molecule type" value="Genomic_DNA"/>
</dbReference>
<dbReference type="Proteomes" id="UP000077266">
    <property type="component" value="Unassembled WGS sequence"/>
</dbReference>
<name>A0A165LB86_EXIGL</name>
<dbReference type="Gene3D" id="1.20.1280.50">
    <property type="match status" value="1"/>
</dbReference>
<accession>A0A165LB86</accession>
<evidence type="ECO:0000313" key="2">
    <source>
        <dbReference type="Proteomes" id="UP000077266"/>
    </source>
</evidence>
<sequence>MSGRHFAKQENALALRRKKAEAVYVGPSAPNLPTYLPDRDTLRAVATRITRSTAARLPQAPGKHDATATACAAVLAVVQDVFRTLLAERNSVVAINALPVEILGDIFYHAQAAARKNWPNSNPLVQPTRVSLVCTHWRAVAISFPWLWSNIDVRGDCPHDLLSSFLKRGRSVSLAVKRTEQLISQVVADHMDRIRELRIYEVVWMEPLLRPAPLLEVLKIDFWRDGFPPELLADNAPKLHTISLPNRSLRPRVDYPVFTTVTTVHTWNASNRGDILRAVFDNFPRLTTLTGLTSNFVHDGHMSNQLQALSIGDVYPYGRPGISAKPILEALGHRNIRTLSLYTPVAETVAEAVKGLQAIKHLQICFGRTSRLGCVECCIEMVDERGFARTFHYNLGTPWEASIQSVIDRASLESVISFFVSYGGLGSDILPDLKLHLPCLESLTLGIASLESLFIPLFFTVRPTIRDVRIGAISETLHLDALGLASLGRGLADRLGMQHIAVLYLDNIVLNNGPWSDAGHERLATLANSVICLKRSRKPLSPEIAQLREQGPYFPQPVAAQFSIESE</sequence>
<evidence type="ECO:0000313" key="1">
    <source>
        <dbReference type="EMBL" id="KZV97630.1"/>
    </source>
</evidence>
<keyword evidence="2" id="KW-1185">Reference proteome</keyword>
<protein>
    <submittedName>
        <fullName evidence="1">Uncharacterized protein</fullName>
    </submittedName>
</protein>
<dbReference type="OrthoDB" id="2269034at2759"/>
<organism evidence="1 2">
    <name type="scientific">Exidia glandulosa HHB12029</name>
    <dbReference type="NCBI Taxonomy" id="1314781"/>
    <lineage>
        <taxon>Eukaryota</taxon>
        <taxon>Fungi</taxon>
        <taxon>Dikarya</taxon>
        <taxon>Basidiomycota</taxon>
        <taxon>Agaricomycotina</taxon>
        <taxon>Agaricomycetes</taxon>
        <taxon>Auriculariales</taxon>
        <taxon>Exidiaceae</taxon>
        <taxon>Exidia</taxon>
    </lineage>
</organism>